<feature type="chain" id="PRO_5003448375" evidence="2">
    <location>
        <begin position="22"/>
        <end position="259"/>
    </location>
</feature>
<dbReference type="InParanoid" id="G3NEP8"/>
<feature type="compositionally biased region" description="Polar residues" evidence="1">
    <location>
        <begin position="229"/>
        <end position="248"/>
    </location>
</feature>
<name>G3NEP8_GASAC</name>
<sequence length="259" mass="26793">MAPMSLLFLGLLLSFLHPTDAQTVIGSSSSFSLLDPPVNLSPPPTKQSARFWPSLPPKGRSDVPIRAAAPDRQTTTDAAQQGRRSQSSPPFVSAHSTQKNLSSGPVLPHPTASRPRTDTASLAISRASLKGDATVRSSTPPVPTLPFAAVSGSAGDEPAAAWNPSLKESEGDDLPELGSGSVPTATPVNEESPGPPSTVFDEMAQHQPQAQTATSEELDVKTPPPPTEPQLSGLTTAGKTSTSPQTETRAPPRAAAFTG</sequence>
<feature type="compositionally biased region" description="Polar residues" evidence="1">
    <location>
        <begin position="72"/>
        <end position="103"/>
    </location>
</feature>
<evidence type="ECO:0000256" key="2">
    <source>
        <dbReference type="SAM" id="SignalP"/>
    </source>
</evidence>
<organism evidence="3">
    <name type="scientific">Gasterosteus aculeatus</name>
    <name type="common">Three-spined stickleback</name>
    <dbReference type="NCBI Taxonomy" id="69293"/>
    <lineage>
        <taxon>Eukaryota</taxon>
        <taxon>Metazoa</taxon>
        <taxon>Chordata</taxon>
        <taxon>Craniata</taxon>
        <taxon>Vertebrata</taxon>
        <taxon>Euteleostomi</taxon>
        <taxon>Actinopterygii</taxon>
        <taxon>Neopterygii</taxon>
        <taxon>Teleostei</taxon>
        <taxon>Neoteleostei</taxon>
        <taxon>Acanthomorphata</taxon>
        <taxon>Eupercaria</taxon>
        <taxon>Perciformes</taxon>
        <taxon>Cottioidei</taxon>
        <taxon>Gasterosteales</taxon>
        <taxon>Gasterosteidae</taxon>
        <taxon>Gasterosteus</taxon>
    </lineage>
</organism>
<feature type="signal peptide" evidence="2">
    <location>
        <begin position="1"/>
        <end position="21"/>
    </location>
</feature>
<feature type="compositionally biased region" description="Polar residues" evidence="1">
    <location>
        <begin position="206"/>
        <end position="215"/>
    </location>
</feature>
<evidence type="ECO:0000256" key="1">
    <source>
        <dbReference type="SAM" id="MobiDB-lite"/>
    </source>
</evidence>
<protein>
    <submittedName>
        <fullName evidence="3">Uncharacterized protein</fullName>
    </submittedName>
</protein>
<dbReference type="eggNOG" id="ENOG502STSH">
    <property type="taxonomic scope" value="Eukaryota"/>
</dbReference>
<feature type="region of interest" description="Disordered" evidence="1">
    <location>
        <begin position="130"/>
        <end position="259"/>
    </location>
</feature>
<reference evidence="3" key="1">
    <citation type="submission" date="2006-01" db="EMBL/GenBank/DDBJ databases">
        <authorList>
            <person name="Lindblad-Toh K."/>
            <person name="Mauceli E."/>
            <person name="Grabherr M."/>
            <person name="Chang J.L."/>
            <person name="Lander E.S."/>
        </authorList>
    </citation>
    <scope>NUCLEOTIDE SEQUENCE [LARGE SCALE GENOMIC DNA]</scope>
</reference>
<keyword evidence="2" id="KW-0732">Signal</keyword>
<accession>G3NEP8</accession>
<feature type="region of interest" description="Disordered" evidence="1">
    <location>
        <begin position="32"/>
        <end position="118"/>
    </location>
</feature>
<dbReference type="Ensembl" id="ENSGACT00000003812.1">
    <property type="protein sequence ID" value="ENSGACP00000003799.1"/>
    <property type="gene ID" value="ENSGACG00000002903.1"/>
</dbReference>
<proteinExistence type="predicted"/>
<reference evidence="3" key="2">
    <citation type="submission" date="2024-04" db="UniProtKB">
        <authorList>
            <consortium name="Ensembl"/>
        </authorList>
    </citation>
    <scope>IDENTIFICATION</scope>
</reference>
<dbReference type="Bgee" id="ENSGACG00000002903">
    <property type="expression patterns" value="Expressed in camera-type eye and 7 other cell types or tissues"/>
</dbReference>
<dbReference type="STRING" id="69293.ENSGACP00000003799"/>
<evidence type="ECO:0000313" key="3">
    <source>
        <dbReference type="Ensembl" id="ENSGACP00000003799.1"/>
    </source>
</evidence>
<dbReference type="AlphaFoldDB" id="G3NEP8"/>